<evidence type="ECO:0000313" key="2">
    <source>
        <dbReference type="Proteomes" id="UP000886893"/>
    </source>
</evidence>
<protein>
    <submittedName>
        <fullName evidence="1">Ribosomal L7Ae/L30e/S12e/Gadd45 family protein</fullName>
    </submittedName>
</protein>
<gene>
    <name evidence="1" type="ORF">IAD04_05815</name>
</gene>
<dbReference type="EMBL" id="DVKI01000182">
    <property type="protein sequence ID" value="HIT17869.1"/>
    <property type="molecule type" value="Genomic_DNA"/>
</dbReference>
<comment type="caution">
    <text evidence="1">The sequence shown here is derived from an EMBL/GenBank/DDBJ whole genome shotgun (WGS) entry which is preliminary data.</text>
</comment>
<dbReference type="SUPFAM" id="SSF55315">
    <property type="entry name" value="L30e-like"/>
    <property type="match status" value="1"/>
</dbReference>
<dbReference type="Gene3D" id="3.30.1330.30">
    <property type="match status" value="1"/>
</dbReference>
<proteinExistence type="predicted"/>
<reference evidence="1" key="2">
    <citation type="journal article" date="2021" name="PeerJ">
        <title>Extensive microbial diversity within the chicken gut microbiome revealed by metagenomics and culture.</title>
        <authorList>
            <person name="Gilroy R."/>
            <person name="Ravi A."/>
            <person name="Getino M."/>
            <person name="Pursley I."/>
            <person name="Horton D.L."/>
            <person name="Alikhan N.F."/>
            <person name="Baker D."/>
            <person name="Gharbi K."/>
            <person name="Hall N."/>
            <person name="Watson M."/>
            <person name="Adriaenssens E.M."/>
            <person name="Foster-Nyarko E."/>
            <person name="Jarju S."/>
            <person name="Secka A."/>
            <person name="Antonio M."/>
            <person name="Oren A."/>
            <person name="Chaudhuri R.R."/>
            <person name="La Ragione R."/>
            <person name="Hildebrand F."/>
            <person name="Pallen M.J."/>
        </authorList>
    </citation>
    <scope>NUCLEOTIDE SEQUENCE</scope>
    <source>
        <strain evidence="1">14508</strain>
    </source>
</reference>
<reference evidence="1" key="1">
    <citation type="submission" date="2020-10" db="EMBL/GenBank/DDBJ databases">
        <authorList>
            <person name="Gilroy R."/>
        </authorList>
    </citation>
    <scope>NUCLEOTIDE SEQUENCE</scope>
    <source>
        <strain evidence="1">14508</strain>
    </source>
</reference>
<dbReference type="InterPro" id="IPR029064">
    <property type="entry name" value="Ribosomal_eL30-like_sf"/>
</dbReference>
<dbReference type="Proteomes" id="UP000886893">
    <property type="component" value="Unassembled WGS sequence"/>
</dbReference>
<sequence length="110" mass="12731">MNKLISNLHMCIKARKIVSGESLLFQIRNQKVFLVLLAKDMGLTSKKKIMDKCQTYQIPFYSPFHRQQLEEIFKKQIVAVGINDKNLAKKLIENIKEGSGVYEEKNETKS</sequence>
<organism evidence="1 2">
    <name type="scientific">Candidatus Caccosoma faecigallinarum</name>
    <dbReference type="NCBI Taxonomy" id="2840720"/>
    <lineage>
        <taxon>Bacteria</taxon>
        <taxon>Bacillati</taxon>
        <taxon>Bacillota</taxon>
        <taxon>Bacillota incertae sedis</taxon>
        <taxon>Candidatus Caccosoma</taxon>
    </lineage>
</organism>
<name>A0A9D1G8Y0_9FIRM</name>
<evidence type="ECO:0000313" key="1">
    <source>
        <dbReference type="EMBL" id="HIT17869.1"/>
    </source>
</evidence>
<accession>A0A9D1G8Y0</accession>
<dbReference type="AlphaFoldDB" id="A0A9D1G8Y0"/>